<evidence type="ECO:0000313" key="2">
    <source>
        <dbReference type="EMBL" id="NDK55476.1"/>
    </source>
</evidence>
<dbReference type="Proteomes" id="UP000478546">
    <property type="component" value="Unassembled WGS sequence"/>
</dbReference>
<name>A0A6B2H4C4_9BACT</name>
<proteinExistence type="predicted"/>
<organism evidence="2 3">
    <name type="scientific">Pontibacter fetidus</name>
    <dbReference type="NCBI Taxonomy" id="2700082"/>
    <lineage>
        <taxon>Bacteria</taxon>
        <taxon>Pseudomonadati</taxon>
        <taxon>Bacteroidota</taxon>
        <taxon>Cytophagia</taxon>
        <taxon>Cytophagales</taxon>
        <taxon>Hymenobacteraceae</taxon>
        <taxon>Pontibacter</taxon>
    </lineage>
</organism>
<keyword evidence="1" id="KW-0732">Signal</keyword>
<accession>A0A6B2H4C4</accession>
<protein>
    <submittedName>
        <fullName evidence="2">Uncharacterized protein</fullName>
    </submittedName>
</protein>
<dbReference type="AlphaFoldDB" id="A0A6B2H4C4"/>
<comment type="caution">
    <text evidence="2">The sequence shown here is derived from an EMBL/GenBank/DDBJ whole genome shotgun (WGS) entry which is preliminary data.</text>
</comment>
<gene>
    <name evidence="2" type="ORF">GWO68_06070</name>
</gene>
<feature type="signal peptide" evidence="1">
    <location>
        <begin position="1"/>
        <end position="25"/>
    </location>
</feature>
<keyword evidence="3" id="KW-1185">Reference proteome</keyword>
<dbReference type="RefSeq" id="WP_162345539.1">
    <property type="nucleotide sequence ID" value="NZ_JAAEAA010000006.1"/>
</dbReference>
<dbReference type="EMBL" id="JAAEAA010000006">
    <property type="protein sequence ID" value="NDK55476.1"/>
    <property type="molecule type" value="Genomic_DNA"/>
</dbReference>
<feature type="chain" id="PRO_5025424013" evidence="1">
    <location>
        <begin position="26"/>
        <end position="206"/>
    </location>
</feature>
<evidence type="ECO:0000313" key="3">
    <source>
        <dbReference type="Proteomes" id="UP000478546"/>
    </source>
</evidence>
<sequence>MKNKTIVILVVFASVLLLKVQFALAQEVRQITPLHQFFQANYDSTIIYHRWSNWNSQPNYIIVTKYKNQLYFFTYANPYRQAQGISLPGDLHKLYAKEDFKYDQTLPDTNRYLVAHYIKPSILQDYWKELKVKQLWNIKVSKVNTDDICGIDDGDENTFYFISKSVIKRADFYAPSYFAKCYSNDPNLQKAIQTIKLLQELSVLQE</sequence>
<reference evidence="2 3" key="1">
    <citation type="submission" date="2020-01" db="EMBL/GenBank/DDBJ databases">
        <authorList>
            <person name="Kim M.K."/>
        </authorList>
    </citation>
    <scope>NUCLEOTIDE SEQUENCE [LARGE SCALE GENOMIC DNA]</scope>
    <source>
        <strain evidence="2 3">BT213</strain>
    </source>
</reference>
<evidence type="ECO:0000256" key="1">
    <source>
        <dbReference type="SAM" id="SignalP"/>
    </source>
</evidence>